<accession>A0ABW6ZT75</accession>
<keyword evidence="1" id="KW-0472">Membrane</keyword>
<name>A0ABW6ZT75_9HYPH</name>
<reference evidence="2 3" key="1">
    <citation type="submission" date="2024-02" db="EMBL/GenBank/DDBJ databases">
        <title>Expansion and revision of Xanthobacter and proposal of Roseixanthobacter gen. nov.</title>
        <authorList>
            <person name="Soltysiak M.P.M."/>
            <person name="Jalihal A."/>
            <person name="Ory A."/>
            <person name="Chrisophersen C."/>
            <person name="Lee A.D."/>
            <person name="Boulton J."/>
            <person name="Springer M."/>
        </authorList>
    </citation>
    <scope>NUCLEOTIDE SEQUENCE [LARGE SCALE GENOMIC DNA]</scope>
    <source>
        <strain evidence="2 3">23A</strain>
    </source>
</reference>
<evidence type="ECO:0000256" key="1">
    <source>
        <dbReference type="SAM" id="Phobius"/>
    </source>
</evidence>
<keyword evidence="3" id="KW-1185">Reference proteome</keyword>
<evidence type="ECO:0000313" key="3">
    <source>
        <dbReference type="Proteomes" id="UP001604002"/>
    </source>
</evidence>
<keyword evidence="1" id="KW-0812">Transmembrane</keyword>
<protein>
    <submittedName>
        <fullName evidence="2">DUF6111 family protein</fullName>
    </submittedName>
</protein>
<dbReference type="RefSeq" id="WP_149574967.1">
    <property type="nucleotide sequence ID" value="NZ_JAKOAT010000004.1"/>
</dbReference>
<feature type="transmembrane region" description="Helical" evidence="1">
    <location>
        <begin position="38"/>
        <end position="58"/>
    </location>
</feature>
<organism evidence="2 3">
    <name type="scientific">Xanthobacter oligotrophicus</name>
    <dbReference type="NCBI Taxonomy" id="2607286"/>
    <lineage>
        <taxon>Bacteria</taxon>
        <taxon>Pseudomonadati</taxon>
        <taxon>Pseudomonadota</taxon>
        <taxon>Alphaproteobacteria</taxon>
        <taxon>Hyphomicrobiales</taxon>
        <taxon>Xanthobacteraceae</taxon>
        <taxon>Xanthobacter</taxon>
    </lineage>
</organism>
<dbReference type="Proteomes" id="UP001604002">
    <property type="component" value="Unassembled WGS sequence"/>
</dbReference>
<comment type="caution">
    <text evidence="2">The sequence shown here is derived from an EMBL/GenBank/DDBJ whole genome shotgun (WGS) entry which is preliminary data.</text>
</comment>
<dbReference type="InterPro" id="IPR046093">
    <property type="entry name" value="DUF6111"/>
</dbReference>
<proteinExistence type="predicted"/>
<sequence>MLRSFLVEFALFLTPFVLYGALLLATKGSVVPEHWSPRALALVAATAVALVVAGLFLFEHGNVAPPGSRYVPAQMKDGVFVPGRFE</sequence>
<keyword evidence="1" id="KW-1133">Transmembrane helix</keyword>
<feature type="transmembrane region" description="Helical" evidence="1">
    <location>
        <begin position="6"/>
        <end position="26"/>
    </location>
</feature>
<evidence type="ECO:0000313" key="2">
    <source>
        <dbReference type="EMBL" id="MFG1371921.1"/>
    </source>
</evidence>
<gene>
    <name evidence="2" type="ORF">V5F32_07085</name>
</gene>
<dbReference type="EMBL" id="JBAFVH010000003">
    <property type="protein sequence ID" value="MFG1371921.1"/>
    <property type="molecule type" value="Genomic_DNA"/>
</dbReference>
<dbReference type="Pfam" id="PF19606">
    <property type="entry name" value="DUF6111"/>
    <property type="match status" value="1"/>
</dbReference>